<accession>S4MV74</accession>
<comment type="caution">
    <text evidence="1">The sequence shown here is derived from an EMBL/GenBank/DDBJ whole genome shotgun (WGS) entry which is preliminary data.</text>
</comment>
<organism evidence="1 2">
    <name type="scientific">Streptomyces afghaniensis 772</name>
    <dbReference type="NCBI Taxonomy" id="1283301"/>
    <lineage>
        <taxon>Bacteria</taxon>
        <taxon>Bacillati</taxon>
        <taxon>Actinomycetota</taxon>
        <taxon>Actinomycetes</taxon>
        <taxon>Kitasatosporales</taxon>
        <taxon>Streptomycetaceae</taxon>
        <taxon>Streptomyces</taxon>
    </lineage>
</organism>
<gene>
    <name evidence="1" type="ORF">STAFG_5300</name>
</gene>
<name>S4MV74_9ACTN</name>
<evidence type="ECO:0000313" key="2">
    <source>
        <dbReference type="Proteomes" id="UP000015001"/>
    </source>
</evidence>
<dbReference type="HOGENOM" id="CLU_3367518_0_0_11"/>
<sequence length="35" mass="4099">MFRFDARRLPACVTRCPERAESAAHPYARPQPQIR</sequence>
<reference evidence="1 2" key="1">
    <citation type="submission" date="2013-02" db="EMBL/GenBank/DDBJ databases">
        <title>Draft Genome Sequence of Streptomyces afghaniensis, Which Produces Compounds of the Julimycin B-Complex.</title>
        <authorList>
            <person name="Gruening B.A."/>
            <person name="Praeg A."/>
            <person name="Erxleben A."/>
            <person name="Guenther S."/>
            <person name="Fiedler H.-P."/>
            <person name="Goodfellow M."/>
            <person name="Mueller M."/>
        </authorList>
    </citation>
    <scope>NUCLEOTIDE SEQUENCE [LARGE SCALE GENOMIC DNA]</scope>
    <source>
        <strain evidence="1 2">772</strain>
    </source>
</reference>
<dbReference type="EMBL" id="AOPY01001490">
    <property type="protein sequence ID" value="EPJ37622.1"/>
    <property type="molecule type" value="Genomic_DNA"/>
</dbReference>
<dbReference type="AlphaFoldDB" id="S4MV74"/>
<keyword evidence="2" id="KW-1185">Reference proteome</keyword>
<protein>
    <submittedName>
        <fullName evidence="1">Uncharacterized protein</fullName>
    </submittedName>
</protein>
<dbReference type="Proteomes" id="UP000015001">
    <property type="component" value="Unassembled WGS sequence"/>
</dbReference>
<proteinExistence type="predicted"/>
<evidence type="ECO:0000313" key="1">
    <source>
        <dbReference type="EMBL" id="EPJ37622.1"/>
    </source>
</evidence>